<dbReference type="Gene3D" id="1.10.10.10">
    <property type="entry name" value="Winged helix-like DNA-binding domain superfamily/Winged helix DNA-binding domain"/>
    <property type="match status" value="1"/>
</dbReference>
<organism evidence="2 3">
    <name type="scientific">Candidatus Chloroploca asiatica</name>
    <dbReference type="NCBI Taxonomy" id="1506545"/>
    <lineage>
        <taxon>Bacteria</taxon>
        <taxon>Bacillati</taxon>
        <taxon>Chloroflexota</taxon>
        <taxon>Chloroflexia</taxon>
        <taxon>Chloroflexales</taxon>
        <taxon>Chloroflexineae</taxon>
        <taxon>Oscillochloridaceae</taxon>
        <taxon>Candidatus Chloroploca</taxon>
    </lineage>
</organism>
<dbReference type="InterPro" id="IPR013196">
    <property type="entry name" value="HTH_11"/>
</dbReference>
<keyword evidence="3" id="KW-1185">Reference proteome</keyword>
<dbReference type="SUPFAM" id="SSF46785">
    <property type="entry name" value="Winged helix' DNA-binding domain"/>
    <property type="match status" value="1"/>
</dbReference>
<feature type="domain" description="Helix-turn-helix type 11" evidence="1">
    <location>
        <begin position="17"/>
        <end position="55"/>
    </location>
</feature>
<dbReference type="InterPro" id="IPR036390">
    <property type="entry name" value="WH_DNA-bd_sf"/>
</dbReference>
<evidence type="ECO:0000313" key="2">
    <source>
        <dbReference type="EMBL" id="PDV96938.1"/>
    </source>
</evidence>
<dbReference type="InterPro" id="IPR036388">
    <property type="entry name" value="WH-like_DNA-bd_sf"/>
</dbReference>
<protein>
    <recommendedName>
        <fullName evidence="1">Helix-turn-helix type 11 domain-containing protein</fullName>
    </recommendedName>
</protein>
<dbReference type="RefSeq" id="WP_097654880.1">
    <property type="nucleotide sequence ID" value="NZ_LYXE01000170.1"/>
</dbReference>
<accession>A0A2H3KII8</accession>
<sequence>MFGSKQRKRERLARYQEMLATEPLSQAELATRLGIPRSTVMRDLADLEDQGIQLEEDETGRLRLFRQWW</sequence>
<name>A0A2H3KII8_9CHLR</name>
<reference evidence="2 3" key="1">
    <citation type="submission" date="2016-05" db="EMBL/GenBank/DDBJ databases">
        <authorList>
            <person name="Lavstsen T."/>
            <person name="Jespersen J.S."/>
        </authorList>
    </citation>
    <scope>NUCLEOTIDE SEQUENCE [LARGE SCALE GENOMIC DNA]</scope>
    <source>
        <strain evidence="2 3">B7-9</strain>
    </source>
</reference>
<dbReference type="Pfam" id="PF08279">
    <property type="entry name" value="HTH_11"/>
    <property type="match status" value="1"/>
</dbReference>
<evidence type="ECO:0000313" key="3">
    <source>
        <dbReference type="Proteomes" id="UP000220922"/>
    </source>
</evidence>
<dbReference type="OrthoDB" id="164226at2"/>
<evidence type="ECO:0000259" key="1">
    <source>
        <dbReference type="Pfam" id="PF08279"/>
    </source>
</evidence>
<dbReference type="EMBL" id="LYXE01000170">
    <property type="protein sequence ID" value="PDV96938.1"/>
    <property type="molecule type" value="Genomic_DNA"/>
</dbReference>
<dbReference type="Proteomes" id="UP000220922">
    <property type="component" value="Unassembled WGS sequence"/>
</dbReference>
<gene>
    <name evidence="2" type="ORF">A9Q02_05185</name>
</gene>
<proteinExistence type="predicted"/>
<dbReference type="AlphaFoldDB" id="A0A2H3KII8"/>
<comment type="caution">
    <text evidence="2">The sequence shown here is derived from an EMBL/GenBank/DDBJ whole genome shotgun (WGS) entry which is preliminary data.</text>
</comment>